<dbReference type="AlphaFoldDB" id="A0A9P5TW76"/>
<organism evidence="3 4">
    <name type="scientific">Rhodocollybia butyracea</name>
    <dbReference type="NCBI Taxonomy" id="206335"/>
    <lineage>
        <taxon>Eukaryota</taxon>
        <taxon>Fungi</taxon>
        <taxon>Dikarya</taxon>
        <taxon>Basidiomycota</taxon>
        <taxon>Agaricomycotina</taxon>
        <taxon>Agaricomycetes</taxon>
        <taxon>Agaricomycetidae</taxon>
        <taxon>Agaricales</taxon>
        <taxon>Marasmiineae</taxon>
        <taxon>Omphalotaceae</taxon>
        <taxon>Rhodocollybia</taxon>
    </lineage>
</organism>
<feature type="compositionally biased region" description="Polar residues" evidence="1">
    <location>
        <begin position="35"/>
        <end position="50"/>
    </location>
</feature>
<keyword evidence="4" id="KW-1185">Reference proteome</keyword>
<accession>A0A9P5TW76</accession>
<gene>
    <name evidence="3" type="ORF">BDP27DRAFT_1434797</name>
</gene>
<evidence type="ECO:0000313" key="4">
    <source>
        <dbReference type="Proteomes" id="UP000772434"/>
    </source>
</evidence>
<dbReference type="EMBL" id="JADNRY010000528">
    <property type="protein sequence ID" value="KAF9044489.1"/>
    <property type="molecule type" value="Genomic_DNA"/>
</dbReference>
<evidence type="ECO:0000313" key="3">
    <source>
        <dbReference type="EMBL" id="KAF9044489.1"/>
    </source>
</evidence>
<sequence length="154" mass="16218">MVYSRSVITAILAVGVVSSVLAVPVPGAPASSLSIAGTTPGSLTPLSTGSDALVRRSGKRKQEPAGPQPDSKDHKRPNNGHGDLVAPPPAPLPILRFPMQLEEQLNGHVHNSKHYAPGAADPPAKPLRRREHEEHRVSSLSGAARRALYGDDLD</sequence>
<name>A0A9P5TW76_9AGAR</name>
<feature type="signal peptide" evidence="2">
    <location>
        <begin position="1"/>
        <end position="22"/>
    </location>
</feature>
<keyword evidence="2" id="KW-0732">Signal</keyword>
<protein>
    <submittedName>
        <fullName evidence="3">Uncharacterized protein</fullName>
    </submittedName>
</protein>
<reference evidence="3" key="1">
    <citation type="submission" date="2020-11" db="EMBL/GenBank/DDBJ databases">
        <authorList>
            <consortium name="DOE Joint Genome Institute"/>
            <person name="Ahrendt S."/>
            <person name="Riley R."/>
            <person name="Andreopoulos W."/>
            <person name="Labutti K."/>
            <person name="Pangilinan J."/>
            <person name="Ruiz-Duenas F.J."/>
            <person name="Barrasa J.M."/>
            <person name="Sanchez-Garcia M."/>
            <person name="Camarero S."/>
            <person name="Miyauchi S."/>
            <person name="Serrano A."/>
            <person name="Linde D."/>
            <person name="Babiker R."/>
            <person name="Drula E."/>
            <person name="Ayuso-Fernandez I."/>
            <person name="Pacheco R."/>
            <person name="Padilla G."/>
            <person name="Ferreira P."/>
            <person name="Barriuso J."/>
            <person name="Kellner H."/>
            <person name="Castanera R."/>
            <person name="Alfaro M."/>
            <person name="Ramirez L."/>
            <person name="Pisabarro A.G."/>
            <person name="Kuo A."/>
            <person name="Tritt A."/>
            <person name="Lipzen A."/>
            <person name="He G."/>
            <person name="Yan M."/>
            <person name="Ng V."/>
            <person name="Cullen D."/>
            <person name="Martin F."/>
            <person name="Rosso M.-N."/>
            <person name="Henrissat B."/>
            <person name="Hibbett D."/>
            <person name="Martinez A.T."/>
            <person name="Grigoriev I.V."/>
        </authorList>
    </citation>
    <scope>NUCLEOTIDE SEQUENCE</scope>
    <source>
        <strain evidence="3">AH 40177</strain>
    </source>
</reference>
<evidence type="ECO:0000256" key="2">
    <source>
        <dbReference type="SAM" id="SignalP"/>
    </source>
</evidence>
<proteinExistence type="predicted"/>
<comment type="caution">
    <text evidence="3">The sequence shown here is derived from an EMBL/GenBank/DDBJ whole genome shotgun (WGS) entry which is preliminary data.</text>
</comment>
<evidence type="ECO:0000256" key="1">
    <source>
        <dbReference type="SAM" id="MobiDB-lite"/>
    </source>
</evidence>
<dbReference type="Proteomes" id="UP000772434">
    <property type="component" value="Unassembled WGS sequence"/>
</dbReference>
<feature type="region of interest" description="Disordered" evidence="1">
    <location>
        <begin position="31"/>
        <end position="154"/>
    </location>
</feature>
<feature type="chain" id="PRO_5040240738" evidence="2">
    <location>
        <begin position="23"/>
        <end position="154"/>
    </location>
</feature>